<organism evidence="2 3">
    <name type="scientific">Mycolicibacterium canariasense</name>
    <name type="common">Mycobacterium canariasense</name>
    <dbReference type="NCBI Taxonomy" id="228230"/>
    <lineage>
        <taxon>Bacteria</taxon>
        <taxon>Bacillati</taxon>
        <taxon>Actinomycetota</taxon>
        <taxon>Actinomycetes</taxon>
        <taxon>Mycobacteriales</taxon>
        <taxon>Mycobacteriaceae</taxon>
        <taxon>Mycolicibacterium</taxon>
    </lineage>
</organism>
<dbReference type="InterPro" id="IPR056271">
    <property type="entry name" value="CDGP_dom"/>
</dbReference>
<dbReference type="AlphaFoldDB" id="A0A100WIE7"/>
<evidence type="ECO:0000259" key="1">
    <source>
        <dbReference type="Pfam" id="PF24238"/>
    </source>
</evidence>
<accession>A0A100WIE7</accession>
<evidence type="ECO:0000313" key="2">
    <source>
        <dbReference type="EMBL" id="GAS98877.1"/>
    </source>
</evidence>
<evidence type="ECO:0000313" key="3">
    <source>
        <dbReference type="Proteomes" id="UP000069443"/>
    </source>
</evidence>
<proteinExistence type="predicted"/>
<comment type="caution">
    <text evidence="2">The sequence shown here is derived from an EMBL/GenBank/DDBJ whole genome shotgun (WGS) entry which is preliminary data.</text>
</comment>
<reference evidence="3" key="1">
    <citation type="journal article" date="2016" name="Genome Announc.">
        <title>Draft Genome Sequences of Five Rapidly Growing Mycobacterium Species, M. thermoresistibile, M. fortuitum subsp. acetamidolyticum, M. canariasense, M. brisbanense, and M. novocastrense.</title>
        <authorList>
            <person name="Katahira K."/>
            <person name="Ogura Y."/>
            <person name="Gotoh Y."/>
            <person name="Hayashi T."/>
        </authorList>
    </citation>
    <scope>NUCLEOTIDE SEQUENCE [LARGE SCALE GENOMIC DNA]</scope>
    <source>
        <strain evidence="3">JCM15298</strain>
    </source>
</reference>
<dbReference type="Proteomes" id="UP000069443">
    <property type="component" value="Unassembled WGS sequence"/>
</dbReference>
<feature type="domain" description="CDGP" evidence="1">
    <location>
        <begin position="7"/>
        <end position="74"/>
    </location>
</feature>
<dbReference type="EMBL" id="BCSY01000111">
    <property type="protein sequence ID" value="GAS98877.1"/>
    <property type="molecule type" value="Genomic_DNA"/>
</dbReference>
<sequence length="74" mass="8237">MVNMLGAQYCDAPVRPDGTWQRCWSTQQQFYPTFGSGGFQNGFGSVPAMGNCYDVNPADPWPVVPIGQPQYYIQ</sequence>
<gene>
    <name evidence="2" type="ORF">RMCC_5842</name>
</gene>
<reference evidence="3" key="2">
    <citation type="submission" date="2016-02" db="EMBL/GenBank/DDBJ databases">
        <title>Draft genome sequence of five rapidly growing Mycobacterium species.</title>
        <authorList>
            <person name="Katahira K."/>
            <person name="Gotou Y."/>
            <person name="Iida K."/>
            <person name="Ogura Y."/>
            <person name="Hayashi T."/>
        </authorList>
    </citation>
    <scope>NUCLEOTIDE SEQUENCE [LARGE SCALE GENOMIC DNA]</scope>
    <source>
        <strain evidence="3">JCM15298</strain>
    </source>
</reference>
<name>A0A100WIE7_MYCCR</name>
<dbReference type="STRING" id="228230.RMCC_5842"/>
<keyword evidence="3" id="KW-1185">Reference proteome</keyword>
<protein>
    <submittedName>
        <fullName evidence="2">Gp44</fullName>
    </submittedName>
</protein>
<dbReference type="Pfam" id="PF24238">
    <property type="entry name" value="CDGP"/>
    <property type="match status" value="1"/>
</dbReference>